<sequence length="591" mass="65236">MAPSTKRQPSSVSGSWRIVEGENDSFDTTLAPSLLDDDDLSSLPSSGQPPSSSGFPSQGQMSLNSQDSIRDFSRHQDDPANIMRDPFRPSLPTSARTTSYGGSSTSTARPPDMEFRMPRVDVEDSGTRGQRGTDRRIGNMPGTAYRRRPGGRRRHDSDDEEGPTTTTPTVKDRITDSVPGALLDVMLWVLGVIALAFRYAQRPLALLLAIYVSFGAIIMAQNMATRSIHVSLAPICRLPGAGLLHLPFCPSPLTPSPGGPADDAEPRVLEFDDLMGVQGKLEEVLEKSADGVSLPYEMKRSETTIRDLRTLVKSSDLRSRDELVHEFDSYIDVSRRSAADLQRFNTHCGSAVDSVISINRWTSRYIDSLAPAGETSPPSPSDGGSSAFTRWTSWIFSPFMPPDRYVTERMILDKYIEHTAQVSERIASLILEAQAVLAQLTRAEDHLTLIHELASRDSAAVASRREEILWTLWTLVGGNTARLHNLSQQLTLLRRVDVQRADAVRRVSALVLELEAIQMGLEDLRDRVAAPELQDATGRPAIPLSVHIDTIDRGVERLEEARSRISAAENDRVKEALRRVGLKDEPLIEDR</sequence>
<keyword evidence="3" id="KW-1133">Transmembrane helix</keyword>
<accession>A0A086TEC6</accession>
<dbReference type="STRING" id="857340.A0A086TEC6"/>
<feature type="coiled-coil region" evidence="1">
    <location>
        <begin position="551"/>
        <end position="578"/>
    </location>
</feature>
<feature type="compositionally biased region" description="Low complexity" evidence="2">
    <location>
        <begin position="93"/>
        <end position="109"/>
    </location>
</feature>
<keyword evidence="1" id="KW-0175">Coiled coil</keyword>
<evidence type="ECO:0000313" key="4">
    <source>
        <dbReference type="EMBL" id="KFH47708.1"/>
    </source>
</evidence>
<dbReference type="HOGENOM" id="CLU_026455_2_0_1"/>
<evidence type="ECO:0000256" key="3">
    <source>
        <dbReference type="SAM" id="Phobius"/>
    </source>
</evidence>
<keyword evidence="3" id="KW-0812">Transmembrane</keyword>
<protein>
    <submittedName>
        <fullName evidence="4">Uncharacterized protein</fullName>
    </submittedName>
</protein>
<organism evidence="4 5">
    <name type="scientific">Hapsidospora chrysogenum (strain ATCC 11550 / CBS 779.69 / DSM 880 / IAM 14645 / JCM 23072 / IMI 49137)</name>
    <name type="common">Acremonium chrysogenum</name>
    <dbReference type="NCBI Taxonomy" id="857340"/>
    <lineage>
        <taxon>Eukaryota</taxon>
        <taxon>Fungi</taxon>
        <taxon>Dikarya</taxon>
        <taxon>Ascomycota</taxon>
        <taxon>Pezizomycotina</taxon>
        <taxon>Sordariomycetes</taxon>
        <taxon>Hypocreomycetidae</taxon>
        <taxon>Hypocreales</taxon>
        <taxon>Bionectriaceae</taxon>
        <taxon>Hapsidospora</taxon>
    </lineage>
</organism>
<feature type="compositionally biased region" description="Low complexity" evidence="2">
    <location>
        <begin position="41"/>
        <end position="60"/>
    </location>
</feature>
<reference evidence="5" key="1">
    <citation type="journal article" date="2014" name="Genome Announc.">
        <title>Genome sequence and annotation of Acremonium chrysogenum, producer of the beta-lactam antibiotic cephalosporin C.</title>
        <authorList>
            <person name="Terfehr D."/>
            <person name="Dahlmann T.A."/>
            <person name="Specht T."/>
            <person name="Zadra I."/>
            <person name="Kuernsteiner H."/>
            <person name="Kueck U."/>
        </authorList>
    </citation>
    <scope>NUCLEOTIDE SEQUENCE [LARGE SCALE GENOMIC DNA]</scope>
    <source>
        <strain evidence="5">ATCC 11550 / CBS 779.69 / DSM 880 / IAM 14645 / JCM 23072 / IMI 49137</strain>
    </source>
</reference>
<evidence type="ECO:0000256" key="1">
    <source>
        <dbReference type="SAM" id="Coils"/>
    </source>
</evidence>
<proteinExistence type="predicted"/>
<feature type="compositionally biased region" description="Basic and acidic residues" evidence="2">
    <location>
        <begin position="111"/>
        <end position="137"/>
    </location>
</feature>
<feature type="transmembrane region" description="Helical" evidence="3">
    <location>
        <begin position="178"/>
        <end position="197"/>
    </location>
</feature>
<comment type="caution">
    <text evidence="4">The sequence shown here is derived from an EMBL/GenBank/DDBJ whole genome shotgun (WGS) entry which is preliminary data.</text>
</comment>
<dbReference type="OrthoDB" id="4179406at2759"/>
<dbReference type="Proteomes" id="UP000029964">
    <property type="component" value="Unassembled WGS sequence"/>
</dbReference>
<evidence type="ECO:0000313" key="5">
    <source>
        <dbReference type="Proteomes" id="UP000029964"/>
    </source>
</evidence>
<feature type="region of interest" description="Disordered" evidence="2">
    <location>
        <begin position="1"/>
        <end position="173"/>
    </location>
</feature>
<feature type="compositionally biased region" description="Polar residues" evidence="2">
    <location>
        <begin position="1"/>
        <end position="14"/>
    </location>
</feature>
<evidence type="ECO:0000256" key="2">
    <source>
        <dbReference type="SAM" id="MobiDB-lite"/>
    </source>
</evidence>
<dbReference type="EMBL" id="JPKY01000007">
    <property type="protein sequence ID" value="KFH47708.1"/>
    <property type="molecule type" value="Genomic_DNA"/>
</dbReference>
<dbReference type="AlphaFoldDB" id="A0A086TEC6"/>
<feature type="transmembrane region" description="Helical" evidence="3">
    <location>
        <begin position="204"/>
        <end position="224"/>
    </location>
</feature>
<gene>
    <name evidence="4" type="ORF">ACRE_014580</name>
</gene>
<feature type="compositionally biased region" description="Basic and acidic residues" evidence="2">
    <location>
        <begin position="68"/>
        <end position="78"/>
    </location>
</feature>
<feature type="compositionally biased region" description="Basic residues" evidence="2">
    <location>
        <begin position="145"/>
        <end position="154"/>
    </location>
</feature>
<keyword evidence="3" id="KW-0472">Membrane</keyword>
<keyword evidence="5" id="KW-1185">Reference proteome</keyword>
<name>A0A086TEC6_HAPC1</name>